<evidence type="ECO:0000313" key="3">
    <source>
        <dbReference type="EMBL" id="MBR7742649.1"/>
    </source>
</evidence>
<evidence type="ECO:0000256" key="1">
    <source>
        <dbReference type="SAM" id="MobiDB-lite"/>
    </source>
</evidence>
<dbReference type="Proteomes" id="UP000677016">
    <property type="component" value="Unassembled WGS sequence"/>
</dbReference>
<feature type="compositionally biased region" description="Polar residues" evidence="1">
    <location>
        <begin position="264"/>
        <end position="274"/>
    </location>
</feature>
<evidence type="ECO:0000256" key="2">
    <source>
        <dbReference type="SAM" id="Phobius"/>
    </source>
</evidence>
<feature type="region of interest" description="Disordered" evidence="1">
    <location>
        <begin position="64"/>
        <end position="85"/>
    </location>
</feature>
<protein>
    <submittedName>
        <fullName evidence="3">Uncharacterized protein</fullName>
    </submittedName>
</protein>
<gene>
    <name evidence="3" type="ORF">KC207_05025</name>
</gene>
<dbReference type="EMBL" id="JAGSNF010000004">
    <property type="protein sequence ID" value="MBR7742649.1"/>
    <property type="molecule type" value="Genomic_DNA"/>
</dbReference>
<feature type="compositionally biased region" description="Polar residues" evidence="1">
    <location>
        <begin position="350"/>
        <end position="359"/>
    </location>
</feature>
<feature type="region of interest" description="Disordered" evidence="1">
    <location>
        <begin position="334"/>
        <end position="371"/>
    </location>
</feature>
<reference evidence="3" key="1">
    <citation type="submission" date="2021-04" db="EMBL/GenBank/DDBJ databases">
        <title>Phycicoccus avicenniae sp. nov., a novel endophytic actinomycetes isolated from branch of Avicennia mariana.</title>
        <authorList>
            <person name="Tuo L."/>
        </authorList>
    </citation>
    <scope>NUCLEOTIDE SEQUENCE</scope>
    <source>
        <strain evidence="3">BSK3Z-2</strain>
    </source>
</reference>
<dbReference type="AlphaFoldDB" id="A0A941D5S8"/>
<keyword evidence="4" id="KW-1185">Reference proteome</keyword>
<feature type="transmembrane region" description="Helical" evidence="2">
    <location>
        <begin position="21"/>
        <end position="39"/>
    </location>
</feature>
<feature type="region of interest" description="Disordered" evidence="1">
    <location>
        <begin position="264"/>
        <end position="283"/>
    </location>
</feature>
<keyword evidence="2" id="KW-0812">Transmembrane</keyword>
<proteinExistence type="predicted"/>
<dbReference type="RefSeq" id="WP_211601804.1">
    <property type="nucleotide sequence ID" value="NZ_JAGSNF010000004.1"/>
</dbReference>
<accession>A0A941D5S8</accession>
<keyword evidence="2" id="KW-0472">Membrane</keyword>
<keyword evidence="2" id="KW-1133">Transmembrane helix</keyword>
<sequence length="497" mass="50672">MTQRGGARSAWHERGATAAEYIGIALIVGVVVAGVALVVNSTSATEQVQRAWCMVTGGSDCGAGGGDGDGQAAAEDDAPEDSDFEPDKCTIQQTGDSYSSVIKIGFVEIGENAGFVVTEYSDGTVTMTASNGGEIGATGGFGADAAFGQLEAGASVDFGGGVEFDYGSTWQFESMDQAEQFRDQLDDYLYDQWALTHPACAMGVCMPRPLLGADPPPVPSTSFGGIALTGDVTGELGISTTTGTAPLTQAAMTQQGVTAQLGGSAQWTVTNDNKGTPDDAEDDTRTYVTDLSLNAELTGQIALATGGTGSMAGMSLSITRNSDNVITEVQIVSTSEVSSSGGGSADGEVTQGSGDNQNSAGGGITGGTTDGDVVVTETTLQLDPEDAASQQIVTDWLGGTGNYAYPGLISLNAVDPSQADPDDPFAMLMHNNATSSTVAYDQVTDAQGFALNVKFGLAFGADFTMESEETTATEAAYLGAPQPDGTRPAVPYEACVE</sequence>
<name>A0A941D5S8_9MICO</name>
<evidence type="ECO:0000313" key="4">
    <source>
        <dbReference type="Proteomes" id="UP000677016"/>
    </source>
</evidence>
<comment type="caution">
    <text evidence="3">The sequence shown here is derived from an EMBL/GenBank/DDBJ whole genome shotgun (WGS) entry which is preliminary data.</text>
</comment>
<feature type="compositionally biased region" description="Gly residues" evidence="1">
    <location>
        <begin position="360"/>
        <end position="369"/>
    </location>
</feature>
<feature type="compositionally biased region" description="Acidic residues" evidence="1">
    <location>
        <begin position="74"/>
        <end position="84"/>
    </location>
</feature>
<organism evidence="3 4">
    <name type="scientific">Phycicoccus avicenniae</name>
    <dbReference type="NCBI Taxonomy" id="2828860"/>
    <lineage>
        <taxon>Bacteria</taxon>
        <taxon>Bacillati</taxon>
        <taxon>Actinomycetota</taxon>
        <taxon>Actinomycetes</taxon>
        <taxon>Micrococcales</taxon>
        <taxon>Intrasporangiaceae</taxon>
        <taxon>Phycicoccus</taxon>
    </lineage>
</organism>